<evidence type="ECO:0000313" key="2">
    <source>
        <dbReference type="Proteomes" id="UP000037035"/>
    </source>
</evidence>
<protein>
    <submittedName>
        <fullName evidence="1">Uncharacterized protein</fullName>
    </submittedName>
</protein>
<dbReference type="VEuPathDB" id="FungiDB:VP01_7281g1"/>
<dbReference type="STRING" id="27349.A0A0L6UDW9"/>
<organism evidence="1 2">
    <name type="scientific">Puccinia sorghi</name>
    <dbReference type="NCBI Taxonomy" id="27349"/>
    <lineage>
        <taxon>Eukaryota</taxon>
        <taxon>Fungi</taxon>
        <taxon>Dikarya</taxon>
        <taxon>Basidiomycota</taxon>
        <taxon>Pucciniomycotina</taxon>
        <taxon>Pucciniomycetes</taxon>
        <taxon>Pucciniales</taxon>
        <taxon>Pucciniaceae</taxon>
        <taxon>Puccinia</taxon>
    </lineage>
</organism>
<dbReference type="Proteomes" id="UP000037035">
    <property type="component" value="Unassembled WGS sequence"/>
</dbReference>
<name>A0A0L6UDW9_9BASI</name>
<gene>
    <name evidence="1" type="ORF">VP01_7281g1</name>
</gene>
<dbReference type="AlphaFoldDB" id="A0A0L6UDW9"/>
<feature type="non-terminal residue" evidence="1">
    <location>
        <position position="104"/>
    </location>
</feature>
<keyword evidence="2" id="KW-1185">Reference proteome</keyword>
<accession>A0A0L6UDW9</accession>
<reference evidence="1 2" key="1">
    <citation type="submission" date="2015-08" db="EMBL/GenBank/DDBJ databases">
        <title>Next Generation Sequencing and Analysis of the Genome of Puccinia sorghi L Schw, the Causal Agent of Maize Common Rust.</title>
        <authorList>
            <person name="Rochi L."/>
            <person name="Burguener G."/>
            <person name="Darino M."/>
            <person name="Turjanski A."/>
            <person name="Kreff E."/>
            <person name="Dieguez M.J."/>
            <person name="Sacco F."/>
        </authorList>
    </citation>
    <scope>NUCLEOTIDE SEQUENCE [LARGE SCALE GENOMIC DNA]</scope>
    <source>
        <strain evidence="1 2">RO10H11247</strain>
    </source>
</reference>
<proteinExistence type="predicted"/>
<dbReference type="EMBL" id="LAVV01012696">
    <property type="protein sequence ID" value="KNZ46422.1"/>
    <property type="molecule type" value="Genomic_DNA"/>
</dbReference>
<evidence type="ECO:0000313" key="1">
    <source>
        <dbReference type="EMBL" id="KNZ46422.1"/>
    </source>
</evidence>
<sequence>MKIQAFVPFKSSLTLIWNYDPNIFYNIPKTTRRQHQQSTISGESFVGSSLGQFQTTLKHHQRQALQFLLNNKCLNKNKLHDFWMHHDNNWIQETCDQSNLEPDY</sequence>
<comment type="caution">
    <text evidence="1">The sequence shown here is derived from an EMBL/GenBank/DDBJ whole genome shotgun (WGS) entry which is preliminary data.</text>
</comment>